<dbReference type="Proteomes" id="UP001209229">
    <property type="component" value="Unassembled WGS sequence"/>
</dbReference>
<accession>A0AAE3M4V0</accession>
<dbReference type="AlphaFoldDB" id="A0AAE3M4V0"/>
<keyword evidence="3" id="KW-1185">Reference proteome</keyword>
<dbReference type="RefSeq" id="WP_301190546.1">
    <property type="nucleotide sequence ID" value="NZ_JAPDPJ010000022.1"/>
</dbReference>
<name>A0AAE3M4V0_9BACT</name>
<reference evidence="2" key="1">
    <citation type="submission" date="2022-10" db="EMBL/GenBank/DDBJ databases">
        <authorList>
            <person name="Yu W.X."/>
        </authorList>
    </citation>
    <scope>NUCLEOTIDE SEQUENCE</scope>
    <source>
        <strain evidence="2">AAT</strain>
    </source>
</reference>
<protein>
    <submittedName>
        <fullName evidence="2">Uncharacterized protein</fullName>
    </submittedName>
</protein>
<evidence type="ECO:0000313" key="3">
    <source>
        <dbReference type="Proteomes" id="UP001209229"/>
    </source>
</evidence>
<sequence>MNNCPNCWGYQEYNGEIKAVTVETIYNRRMPSLQNDDYKSLSQQSTTQREK</sequence>
<evidence type="ECO:0000313" key="2">
    <source>
        <dbReference type="EMBL" id="MCW3786981.1"/>
    </source>
</evidence>
<proteinExistence type="predicted"/>
<feature type="compositionally biased region" description="Polar residues" evidence="1">
    <location>
        <begin position="32"/>
        <end position="51"/>
    </location>
</feature>
<evidence type="ECO:0000256" key="1">
    <source>
        <dbReference type="SAM" id="MobiDB-lite"/>
    </source>
</evidence>
<comment type="caution">
    <text evidence="2">The sequence shown here is derived from an EMBL/GenBank/DDBJ whole genome shotgun (WGS) entry which is preliminary data.</text>
</comment>
<feature type="region of interest" description="Disordered" evidence="1">
    <location>
        <begin position="29"/>
        <end position="51"/>
    </location>
</feature>
<dbReference type="EMBL" id="JAPDPJ010000022">
    <property type="protein sequence ID" value="MCW3786981.1"/>
    <property type="molecule type" value="Genomic_DNA"/>
</dbReference>
<gene>
    <name evidence="2" type="ORF">OM075_10910</name>
</gene>
<organism evidence="2 3">
    <name type="scientific">Plebeiibacterium sediminum</name>
    <dbReference type="NCBI Taxonomy" id="2992112"/>
    <lineage>
        <taxon>Bacteria</taxon>
        <taxon>Pseudomonadati</taxon>
        <taxon>Bacteroidota</taxon>
        <taxon>Bacteroidia</taxon>
        <taxon>Marinilabiliales</taxon>
        <taxon>Marinilabiliaceae</taxon>
        <taxon>Plebeiibacterium</taxon>
    </lineage>
</organism>